<evidence type="ECO:0000256" key="7">
    <source>
        <dbReference type="ARBA" id="ARBA00013023"/>
    </source>
</evidence>
<keyword evidence="14" id="KW-0460">Magnesium</keyword>
<evidence type="ECO:0000256" key="13">
    <source>
        <dbReference type="ARBA" id="ARBA00022840"/>
    </source>
</evidence>
<comment type="cofactor">
    <cofactor evidence="1">
        <name>Mg(2+)</name>
        <dbReference type="ChEBI" id="CHEBI:18420"/>
    </cofactor>
</comment>
<comment type="caution">
    <text evidence="26">The sequence shown here is derived from an EMBL/GenBank/DDBJ whole genome shotgun (WGS) entry which is preliminary data.</text>
</comment>
<dbReference type="InterPro" id="IPR036565">
    <property type="entry name" value="Mur-like_cat_sf"/>
</dbReference>
<feature type="domain" description="Mur ligase central" evidence="25">
    <location>
        <begin position="53"/>
        <end position="266"/>
    </location>
</feature>
<dbReference type="EC" id="6.3.2.12" evidence="7"/>
<comment type="subunit">
    <text evidence="6">Monomer.</text>
</comment>
<dbReference type="NCBIfam" id="TIGR01499">
    <property type="entry name" value="folC"/>
    <property type="match status" value="1"/>
</dbReference>
<dbReference type="FunFam" id="3.40.1190.10:FF:000004">
    <property type="entry name" value="Dihydrofolate synthase/folylpolyglutamate synthase"/>
    <property type="match status" value="1"/>
</dbReference>
<dbReference type="PANTHER" id="PTHR11136">
    <property type="entry name" value="FOLYLPOLYGLUTAMATE SYNTHASE-RELATED"/>
    <property type="match status" value="1"/>
</dbReference>
<evidence type="ECO:0000256" key="20">
    <source>
        <dbReference type="ARBA" id="ARBA00047808"/>
    </source>
</evidence>
<comment type="pathway">
    <text evidence="3">Cofactor biosynthesis; tetrahydrofolate biosynthesis; 7,8-dihydrofolate from 2-amino-4-hydroxy-6-hydroxymethyl-7,8-dihydropteridine diphosphate and 4-aminobenzoate: step 2/2.</text>
</comment>
<dbReference type="InterPro" id="IPR036615">
    <property type="entry name" value="Mur_ligase_C_dom_sf"/>
</dbReference>
<evidence type="ECO:0000256" key="16">
    <source>
        <dbReference type="ARBA" id="ARBA00030048"/>
    </source>
</evidence>
<dbReference type="EC" id="6.3.2.17" evidence="8"/>
<evidence type="ECO:0000313" key="26">
    <source>
        <dbReference type="EMBL" id="EPD12720.1"/>
    </source>
</evidence>
<evidence type="ECO:0000256" key="2">
    <source>
        <dbReference type="ARBA" id="ARBA00002714"/>
    </source>
</evidence>
<evidence type="ECO:0000256" key="8">
    <source>
        <dbReference type="ARBA" id="ARBA00013025"/>
    </source>
</evidence>
<dbReference type="Gene3D" id="3.90.190.20">
    <property type="entry name" value="Mur ligase, C-terminal domain"/>
    <property type="match status" value="1"/>
</dbReference>
<dbReference type="Pfam" id="PF08245">
    <property type="entry name" value="Mur_ligase_M"/>
    <property type="match status" value="1"/>
</dbReference>
<dbReference type="EMBL" id="ASHL01000007">
    <property type="protein sequence ID" value="EPD12720.1"/>
    <property type="molecule type" value="Genomic_DNA"/>
</dbReference>
<evidence type="ECO:0000256" key="1">
    <source>
        <dbReference type="ARBA" id="ARBA00001946"/>
    </source>
</evidence>
<comment type="catalytic activity">
    <reaction evidence="22">
        <text>7,8-dihydropteroate + L-glutamate + ATP = 7,8-dihydrofolate + ADP + phosphate + H(+)</text>
        <dbReference type="Rhea" id="RHEA:23584"/>
        <dbReference type="ChEBI" id="CHEBI:15378"/>
        <dbReference type="ChEBI" id="CHEBI:17839"/>
        <dbReference type="ChEBI" id="CHEBI:29985"/>
        <dbReference type="ChEBI" id="CHEBI:30616"/>
        <dbReference type="ChEBI" id="CHEBI:43474"/>
        <dbReference type="ChEBI" id="CHEBI:57451"/>
        <dbReference type="ChEBI" id="CHEBI:456216"/>
        <dbReference type="EC" id="6.3.2.12"/>
    </reaction>
</comment>
<dbReference type="Proteomes" id="UP000015462">
    <property type="component" value="Unassembled WGS sequence"/>
</dbReference>
<dbReference type="SUPFAM" id="SSF53623">
    <property type="entry name" value="MurD-like peptide ligases, catalytic domain"/>
    <property type="match status" value="1"/>
</dbReference>
<protein>
    <recommendedName>
        <fullName evidence="9">Dihydrofolate synthase/folylpolyglutamate synthase</fullName>
        <ecNumber evidence="7">6.3.2.12</ecNumber>
        <ecNumber evidence="8">6.3.2.17</ecNumber>
    </recommendedName>
    <alternativeName>
        <fullName evidence="18">Folylpoly-gamma-glutamate synthetase-dihydrofolate synthetase</fullName>
    </alternativeName>
    <alternativeName>
        <fullName evidence="16">Folylpolyglutamate synthetase</fullName>
    </alternativeName>
    <alternativeName>
        <fullName evidence="17">Tetrahydrofolylpolyglutamate synthase</fullName>
    </alternativeName>
</protein>
<evidence type="ECO:0000256" key="23">
    <source>
        <dbReference type="PIRNR" id="PIRNR001563"/>
    </source>
</evidence>
<keyword evidence="15" id="KW-0289">Folate biosynthesis</keyword>
<dbReference type="InterPro" id="IPR013221">
    <property type="entry name" value="Mur_ligase_cen"/>
</dbReference>
<evidence type="ECO:0000256" key="10">
    <source>
        <dbReference type="ARBA" id="ARBA00022598"/>
    </source>
</evidence>
<evidence type="ECO:0000256" key="6">
    <source>
        <dbReference type="ARBA" id="ARBA00011245"/>
    </source>
</evidence>
<evidence type="ECO:0000256" key="18">
    <source>
        <dbReference type="ARBA" id="ARBA00032510"/>
    </source>
</evidence>
<keyword evidence="12 23" id="KW-0547">Nucleotide-binding</keyword>
<proteinExistence type="inferred from homology"/>
<dbReference type="GO" id="GO:0005737">
    <property type="term" value="C:cytoplasm"/>
    <property type="evidence" value="ECO:0007669"/>
    <property type="project" value="TreeGrafter"/>
</dbReference>
<dbReference type="Gene3D" id="3.40.1190.10">
    <property type="entry name" value="Mur-like, catalytic domain"/>
    <property type="match status" value="1"/>
</dbReference>
<evidence type="ECO:0000256" key="11">
    <source>
        <dbReference type="ARBA" id="ARBA00022723"/>
    </source>
</evidence>
<evidence type="ECO:0000256" key="5">
    <source>
        <dbReference type="ARBA" id="ARBA00008276"/>
    </source>
</evidence>
<dbReference type="GO" id="GO:0004326">
    <property type="term" value="F:tetrahydrofolylpolyglutamate synthase activity"/>
    <property type="evidence" value="ECO:0007669"/>
    <property type="project" value="UniProtKB-EC"/>
</dbReference>
<dbReference type="Pfam" id="PF02875">
    <property type="entry name" value="Mur_ligase_C"/>
    <property type="match status" value="1"/>
</dbReference>
<evidence type="ECO:0000256" key="21">
    <source>
        <dbReference type="ARBA" id="ARBA00049035"/>
    </source>
</evidence>
<dbReference type="GO" id="GO:0005524">
    <property type="term" value="F:ATP binding"/>
    <property type="evidence" value="ECO:0007669"/>
    <property type="project" value="UniProtKB-KW"/>
</dbReference>
<sequence>MQSGLSALSSIDEWLAWQEQCHVKNIDLGLERVASVYKALKPTHSRSIYTITVAGTNGKGSCVAMLEAIFIAAGYRVGVYSTPHLNHYNERVRINGTPVLDSSLASSFYKIDLARKETSLSYFEFGTLAAIDVFDHYKVDIQILEVGLGGRLDAVNIVDADAALITSISIDHIDWLGDDRNQIALEKAGVFRANQIAVCGDSTVPNSLIDYAKKLGTQLSLAGKDFDVNKNANDWSLVANHVFAGHYPMPVLQGYHQIKNAAAVVSLLANIQHIKPVSKNNIDIGLRHTSLKGRLQQVSSAPDIFLDVAHNAESAQVLSDFLKSKKTNGQIHAVFSVLADKQLNEVLKPFIGLIDNWHIAPLQSPRALSVADLYKCLVDDNSQQCFKYSSIQQALKNAQLAAKQDDLVICFGSFYVVEACLEAL</sequence>
<dbReference type="GO" id="GO:0046872">
    <property type="term" value="F:metal ion binding"/>
    <property type="evidence" value="ECO:0007669"/>
    <property type="project" value="UniProtKB-KW"/>
</dbReference>
<evidence type="ECO:0000256" key="9">
    <source>
        <dbReference type="ARBA" id="ARBA00019357"/>
    </source>
</evidence>
<evidence type="ECO:0000259" key="25">
    <source>
        <dbReference type="Pfam" id="PF08245"/>
    </source>
</evidence>
<dbReference type="InterPro" id="IPR004101">
    <property type="entry name" value="Mur_ligase_C"/>
</dbReference>
<keyword evidence="13 23" id="KW-0067">ATP-binding</keyword>
<reference evidence="26 27" key="1">
    <citation type="journal article" date="2013" name="Genome Announc.">
        <title>Genome Sequence of the Pyrene- and Fluoranthene-Degrading Bacterium Cycloclasticus sp. Strain PY97M.</title>
        <authorList>
            <person name="Cui Z."/>
            <person name="Xu G."/>
            <person name="Li Q."/>
            <person name="Gao W."/>
            <person name="Zheng L."/>
        </authorList>
    </citation>
    <scope>NUCLEOTIDE SEQUENCE [LARGE SCALE GENOMIC DNA]</scope>
    <source>
        <strain evidence="26 27">PY97M</strain>
    </source>
</reference>
<evidence type="ECO:0000256" key="19">
    <source>
        <dbReference type="ARBA" id="ARBA00047493"/>
    </source>
</evidence>
<evidence type="ECO:0000256" key="15">
    <source>
        <dbReference type="ARBA" id="ARBA00022909"/>
    </source>
</evidence>
<evidence type="ECO:0000256" key="12">
    <source>
        <dbReference type="ARBA" id="ARBA00022741"/>
    </source>
</evidence>
<dbReference type="SUPFAM" id="SSF53244">
    <property type="entry name" value="MurD-like peptide ligases, peptide-binding domain"/>
    <property type="match status" value="1"/>
</dbReference>
<dbReference type="RefSeq" id="WP_016390726.1">
    <property type="nucleotide sequence ID" value="NZ_KE646809.1"/>
</dbReference>
<evidence type="ECO:0000313" key="27">
    <source>
        <dbReference type="Proteomes" id="UP000015462"/>
    </source>
</evidence>
<comment type="catalytic activity">
    <reaction evidence="20">
        <text>10-formyltetrahydrofolyl-(gamma-L-Glu)(n) + L-glutamate + ATP = 10-formyltetrahydrofolyl-(gamma-L-Glu)(n+1) + ADP + phosphate + H(+)</text>
        <dbReference type="Rhea" id="RHEA:51904"/>
        <dbReference type="Rhea" id="RHEA-COMP:13088"/>
        <dbReference type="Rhea" id="RHEA-COMP:14300"/>
        <dbReference type="ChEBI" id="CHEBI:15378"/>
        <dbReference type="ChEBI" id="CHEBI:29985"/>
        <dbReference type="ChEBI" id="CHEBI:30616"/>
        <dbReference type="ChEBI" id="CHEBI:43474"/>
        <dbReference type="ChEBI" id="CHEBI:134413"/>
        <dbReference type="ChEBI" id="CHEBI:456216"/>
        <dbReference type="EC" id="6.3.2.17"/>
    </reaction>
</comment>
<evidence type="ECO:0000259" key="24">
    <source>
        <dbReference type="Pfam" id="PF02875"/>
    </source>
</evidence>
<comment type="catalytic activity">
    <reaction evidence="21">
        <text>(6R)-5,10-methylenetetrahydrofolyl-(gamma-L-Glu)(n) + L-glutamate + ATP = (6R)-5,10-methylenetetrahydrofolyl-(gamma-L-Glu)(n+1) + ADP + phosphate + H(+)</text>
        <dbReference type="Rhea" id="RHEA:51912"/>
        <dbReference type="Rhea" id="RHEA-COMP:13257"/>
        <dbReference type="Rhea" id="RHEA-COMP:13258"/>
        <dbReference type="ChEBI" id="CHEBI:15378"/>
        <dbReference type="ChEBI" id="CHEBI:29985"/>
        <dbReference type="ChEBI" id="CHEBI:30616"/>
        <dbReference type="ChEBI" id="CHEBI:43474"/>
        <dbReference type="ChEBI" id="CHEBI:136572"/>
        <dbReference type="ChEBI" id="CHEBI:456216"/>
        <dbReference type="EC" id="6.3.2.17"/>
    </reaction>
</comment>
<accession>A0AB33Z061</accession>
<dbReference type="GO" id="GO:0046656">
    <property type="term" value="P:folic acid biosynthetic process"/>
    <property type="evidence" value="ECO:0007669"/>
    <property type="project" value="UniProtKB-KW"/>
</dbReference>
<dbReference type="InterPro" id="IPR001645">
    <property type="entry name" value="Folylpolyglutamate_synth"/>
</dbReference>
<feature type="domain" description="Mur ligase C-terminal" evidence="24">
    <location>
        <begin position="293"/>
        <end position="414"/>
    </location>
</feature>
<dbReference type="NCBIfam" id="NF008101">
    <property type="entry name" value="PRK10846.1"/>
    <property type="match status" value="1"/>
</dbReference>
<comment type="similarity">
    <text evidence="5 23">Belongs to the folylpolyglutamate synthase family.</text>
</comment>
<evidence type="ECO:0000256" key="22">
    <source>
        <dbReference type="ARBA" id="ARBA00049161"/>
    </source>
</evidence>
<gene>
    <name evidence="26" type="ORF">L196_08944</name>
</gene>
<organism evidence="26 27">
    <name type="scientific">Cycloclasticus pugetii</name>
    <dbReference type="NCBI Taxonomy" id="34068"/>
    <lineage>
        <taxon>Bacteria</taxon>
        <taxon>Pseudomonadati</taxon>
        <taxon>Pseudomonadota</taxon>
        <taxon>Gammaproteobacteria</taxon>
        <taxon>Thiotrichales</taxon>
        <taxon>Piscirickettsiaceae</taxon>
        <taxon>Cycloclasticus</taxon>
    </lineage>
</organism>
<evidence type="ECO:0000256" key="14">
    <source>
        <dbReference type="ARBA" id="ARBA00022842"/>
    </source>
</evidence>
<keyword evidence="27" id="KW-1185">Reference proteome</keyword>
<dbReference type="AlphaFoldDB" id="A0AB33Z061"/>
<keyword evidence="11" id="KW-0479">Metal-binding</keyword>
<comment type="pathway">
    <text evidence="4">Cofactor biosynthesis; tetrahydrofolylpolyglutamate biosynthesis.</text>
</comment>
<keyword evidence="10 23" id="KW-0436">Ligase</keyword>
<dbReference type="PANTHER" id="PTHR11136:SF0">
    <property type="entry name" value="DIHYDROFOLATE SYNTHETASE-RELATED"/>
    <property type="match status" value="1"/>
</dbReference>
<dbReference type="PIRSF" id="PIRSF001563">
    <property type="entry name" value="Folylpolyglu_synth"/>
    <property type="match status" value="1"/>
</dbReference>
<evidence type="ECO:0000256" key="17">
    <source>
        <dbReference type="ARBA" id="ARBA00030592"/>
    </source>
</evidence>
<dbReference type="GO" id="GO:0008841">
    <property type="term" value="F:dihydrofolate synthase activity"/>
    <property type="evidence" value="ECO:0007669"/>
    <property type="project" value="UniProtKB-EC"/>
</dbReference>
<name>A0AB33Z061_9GAMM</name>
<comment type="catalytic activity">
    <reaction evidence="19">
        <text>(6S)-5,6,7,8-tetrahydrofolyl-(gamma-L-Glu)(n) + L-glutamate + ATP = (6S)-5,6,7,8-tetrahydrofolyl-(gamma-L-Glu)(n+1) + ADP + phosphate + H(+)</text>
        <dbReference type="Rhea" id="RHEA:10580"/>
        <dbReference type="Rhea" id="RHEA-COMP:14738"/>
        <dbReference type="Rhea" id="RHEA-COMP:14740"/>
        <dbReference type="ChEBI" id="CHEBI:15378"/>
        <dbReference type="ChEBI" id="CHEBI:29985"/>
        <dbReference type="ChEBI" id="CHEBI:30616"/>
        <dbReference type="ChEBI" id="CHEBI:43474"/>
        <dbReference type="ChEBI" id="CHEBI:141005"/>
        <dbReference type="ChEBI" id="CHEBI:456216"/>
        <dbReference type="EC" id="6.3.2.17"/>
    </reaction>
</comment>
<evidence type="ECO:0000256" key="3">
    <source>
        <dbReference type="ARBA" id="ARBA00004799"/>
    </source>
</evidence>
<evidence type="ECO:0000256" key="4">
    <source>
        <dbReference type="ARBA" id="ARBA00005150"/>
    </source>
</evidence>
<comment type="function">
    <text evidence="2">Functions in two distinct reactions of the de novo folate biosynthetic pathway. Catalyzes the addition of a glutamate residue to dihydropteroate (7,8-dihydropteroate or H2Pte) to form dihydrofolate (7,8-dihydrofolate monoglutamate or H2Pte-Glu). Also catalyzes successive additions of L-glutamate to tetrahydrofolate or 10-formyltetrahydrofolate or 5,10-methylenetetrahydrofolate, leading to folylpolyglutamate derivatives.</text>
</comment>